<reference evidence="5" key="1">
    <citation type="submission" date="2019-10" db="EMBL/GenBank/DDBJ databases">
        <authorList>
            <person name="Zhang R."/>
            <person name="Pan Y."/>
            <person name="Wang J."/>
            <person name="Ma R."/>
            <person name="Yu S."/>
        </authorList>
    </citation>
    <scope>NUCLEOTIDE SEQUENCE</scope>
    <source>
        <strain evidence="5">LA-IB0</strain>
        <tissue evidence="5">Leaf</tissue>
    </source>
</reference>
<keyword evidence="3" id="KW-0067">ATP-binding</keyword>
<dbReference type="InterPro" id="IPR000407">
    <property type="entry name" value="GDA1_CD39_NTPase"/>
</dbReference>
<evidence type="ECO:0008006" key="7">
    <source>
        <dbReference type="Google" id="ProtNLM"/>
    </source>
</evidence>
<dbReference type="GO" id="GO:0017110">
    <property type="term" value="F:nucleoside diphosphate phosphatase activity"/>
    <property type="evidence" value="ECO:0007669"/>
    <property type="project" value="TreeGrafter"/>
</dbReference>
<organism evidence="5 6">
    <name type="scientific">Buddleja alternifolia</name>
    <dbReference type="NCBI Taxonomy" id="168488"/>
    <lineage>
        <taxon>Eukaryota</taxon>
        <taxon>Viridiplantae</taxon>
        <taxon>Streptophyta</taxon>
        <taxon>Embryophyta</taxon>
        <taxon>Tracheophyta</taxon>
        <taxon>Spermatophyta</taxon>
        <taxon>Magnoliopsida</taxon>
        <taxon>eudicotyledons</taxon>
        <taxon>Gunneridae</taxon>
        <taxon>Pentapetalae</taxon>
        <taxon>asterids</taxon>
        <taxon>lamiids</taxon>
        <taxon>Lamiales</taxon>
        <taxon>Scrophulariaceae</taxon>
        <taxon>Buddlejeae</taxon>
        <taxon>Buddleja</taxon>
    </lineage>
</organism>
<dbReference type="Proteomes" id="UP000826271">
    <property type="component" value="Unassembled WGS sequence"/>
</dbReference>
<dbReference type="GO" id="GO:0005524">
    <property type="term" value="F:ATP binding"/>
    <property type="evidence" value="ECO:0007669"/>
    <property type="project" value="UniProtKB-KW"/>
</dbReference>
<dbReference type="GO" id="GO:0016020">
    <property type="term" value="C:membrane"/>
    <property type="evidence" value="ECO:0007669"/>
    <property type="project" value="TreeGrafter"/>
</dbReference>
<dbReference type="Gene3D" id="3.30.420.40">
    <property type="match status" value="1"/>
</dbReference>
<feature type="binding site" evidence="3">
    <location>
        <begin position="172"/>
        <end position="176"/>
    </location>
    <ligand>
        <name>ATP</name>
        <dbReference type="ChEBI" id="CHEBI:30616"/>
    </ligand>
</feature>
<keyword evidence="2" id="KW-0378">Hydrolase</keyword>
<protein>
    <recommendedName>
        <fullName evidence="7">Apyrase</fullName>
    </recommendedName>
</protein>
<feature type="transmembrane region" description="Helical" evidence="4">
    <location>
        <begin position="21"/>
        <end position="47"/>
    </location>
</feature>
<dbReference type="Gene3D" id="3.30.420.150">
    <property type="entry name" value="Exopolyphosphatase. Domain 2"/>
    <property type="match status" value="1"/>
</dbReference>
<keyword evidence="4" id="KW-0812">Transmembrane</keyword>
<keyword evidence="4" id="KW-1133">Transmembrane helix</keyword>
<evidence type="ECO:0000313" key="6">
    <source>
        <dbReference type="Proteomes" id="UP000826271"/>
    </source>
</evidence>
<evidence type="ECO:0000256" key="1">
    <source>
        <dbReference type="ARBA" id="ARBA00009283"/>
    </source>
</evidence>
<gene>
    <name evidence="5" type="ORF">BUALT_Bualt05G0040300</name>
</gene>
<keyword evidence="3" id="KW-0547">Nucleotide-binding</keyword>
<evidence type="ECO:0000256" key="2">
    <source>
        <dbReference type="ARBA" id="ARBA00022801"/>
    </source>
</evidence>
<dbReference type="PANTHER" id="PTHR11782">
    <property type="entry name" value="ADENOSINE/GUANOSINE DIPHOSPHATASE"/>
    <property type="match status" value="1"/>
</dbReference>
<dbReference type="GO" id="GO:0009134">
    <property type="term" value="P:nucleoside diphosphate catabolic process"/>
    <property type="evidence" value="ECO:0007669"/>
    <property type="project" value="TreeGrafter"/>
</dbReference>
<accession>A0AAV6XSA8</accession>
<dbReference type="AlphaFoldDB" id="A0AAV6XSA8"/>
<dbReference type="PANTHER" id="PTHR11782:SF83">
    <property type="entry name" value="GUANOSINE-DIPHOSPHATASE"/>
    <property type="match status" value="1"/>
</dbReference>
<name>A0AAV6XSA8_9LAMI</name>
<evidence type="ECO:0000256" key="4">
    <source>
        <dbReference type="SAM" id="Phobius"/>
    </source>
</evidence>
<dbReference type="Pfam" id="PF01150">
    <property type="entry name" value="GDA1_CD39"/>
    <property type="match status" value="2"/>
</dbReference>
<comment type="caution">
    <text evidence="5">The sequence shown here is derived from an EMBL/GenBank/DDBJ whole genome shotgun (WGS) entry which is preliminary data.</text>
</comment>
<keyword evidence="4" id="KW-0472">Membrane</keyword>
<sequence length="266" mass="28828">MQRSGGSNKMQGKQCGISRSRLLLGLFVIININMMMINISAATSAFFQLHDAQTLTRRSKFFIATLININDVAAAGEEALVFTPITTSSTPHDANDDGDDDDSSSGNNKYALIFDAGSTGSRVHVFKFDSHLNLLPIINHDFEFINKVSINYLLGNLGKPYSETVGVVDLGGGSVQMNYAISEETAANAPTPTPNPSGGGGDQDSYLAQWNLNGTTYYLYAHSYLRYGLEASRAEILKLSGDAGNPCVINGYQGTYILRCLQQIYI</sequence>
<comment type="similarity">
    <text evidence="1">Belongs to the GDA1/CD39 NTPase family.</text>
</comment>
<proteinExistence type="inferred from homology"/>
<evidence type="ECO:0000256" key="3">
    <source>
        <dbReference type="PIRSR" id="PIRSR600407-2"/>
    </source>
</evidence>
<keyword evidence="6" id="KW-1185">Reference proteome</keyword>
<evidence type="ECO:0000313" key="5">
    <source>
        <dbReference type="EMBL" id="KAG8382090.1"/>
    </source>
</evidence>
<dbReference type="EMBL" id="WHWC01000005">
    <property type="protein sequence ID" value="KAG8382090.1"/>
    <property type="molecule type" value="Genomic_DNA"/>
</dbReference>